<evidence type="ECO:0000256" key="1">
    <source>
        <dbReference type="SAM" id="Phobius"/>
    </source>
</evidence>
<dbReference type="Proteomes" id="UP001230426">
    <property type="component" value="Unassembled WGS sequence"/>
</dbReference>
<gene>
    <name evidence="2" type="ORF">J2S55_009056</name>
</gene>
<keyword evidence="1" id="KW-0812">Transmembrane</keyword>
<feature type="transmembrane region" description="Helical" evidence="1">
    <location>
        <begin position="12"/>
        <end position="32"/>
    </location>
</feature>
<feature type="transmembrane region" description="Helical" evidence="1">
    <location>
        <begin position="38"/>
        <end position="59"/>
    </location>
</feature>
<feature type="transmembrane region" description="Helical" evidence="1">
    <location>
        <begin position="96"/>
        <end position="122"/>
    </location>
</feature>
<evidence type="ECO:0000313" key="2">
    <source>
        <dbReference type="EMBL" id="MDP9869790.1"/>
    </source>
</evidence>
<feature type="transmembrane region" description="Helical" evidence="1">
    <location>
        <begin position="71"/>
        <end position="90"/>
    </location>
</feature>
<evidence type="ECO:0000313" key="3">
    <source>
        <dbReference type="Proteomes" id="UP001230426"/>
    </source>
</evidence>
<evidence type="ECO:0008006" key="4">
    <source>
        <dbReference type="Google" id="ProtNLM"/>
    </source>
</evidence>
<keyword evidence="3" id="KW-1185">Reference proteome</keyword>
<sequence>MTCRLINRSRVVRAAITGLAATAGVLALLMLSTTIPTLNWLTLPLMPLYLLLALPLGALAGRLAGLSRPCLTVANGWLLALVAGEVLAWLPSGYDAGARVFVVGPYLALFALPVGLAVVAGLTSGSE</sequence>
<reference evidence="2 3" key="1">
    <citation type="submission" date="2023-07" db="EMBL/GenBank/DDBJ databases">
        <title>Sequencing the genomes of 1000 actinobacteria strains.</title>
        <authorList>
            <person name="Klenk H.-P."/>
        </authorList>
    </citation>
    <scope>NUCLEOTIDE SEQUENCE [LARGE SCALE GENOMIC DNA]</scope>
    <source>
        <strain evidence="2 3">DSM 44109</strain>
    </source>
</reference>
<dbReference type="EMBL" id="JAUSRB010000002">
    <property type="protein sequence ID" value="MDP9869790.1"/>
    <property type="molecule type" value="Genomic_DNA"/>
</dbReference>
<comment type="caution">
    <text evidence="2">The sequence shown here is derived from an EMBL/GenBank/DDBJ whole genome shotgun (WGS) entry which is preliminary data.</text>
</comment>
<name>A0ABT9RKL8_9ACTN</name>
<proteinExistence type="predicted"/>
<keyword evidence="1" id="KW-0472">Membrane</keyword>
<keyword evidence="1" id="KW-1133">Transmembrane helix</keyword>
<accession>A0ABT9RKL8</accession>
<organism evidence="2 3">
    <name type="scientific">Streptosporangium brasiliense</name>
    <dbReference type="NCBI Taxonomy" id="47480"/>
    <lineage>
        <taxon>Bacteria</taxon>
        <taxon>Bacillati</taxon>
        <taxon>Actinomycetota</taxon>
        <taxon>Actinomycetes</taxon>
        <taxon>Streptosporangiales</taxon>
        <taxon>Streptosporangiaceae</taxon>
        <taxon>Streptosporangium</taxon>
    </lineage>
</organism>
<protein>
    <recommendedName>
        <fullName evidence="4">Apolipoprotein N-acyltransferase</fullName>
    </recommendedName>
</protein>